<sequence length="60" mass="5965">GGTTVSVLLNTGNGTFLTQVTYKTGNAPFGVALGDVNGDSKPDIIVTNAASSTVGVLLHC</sequence>
<dbReference type="PANTHER" id="PTHR46580">
    <property type="entry name" value="SENSOR KINASE-RELATED"/>
    <property type="match status" value="1"/>
</dbReference>
<dbReference type="EMBL" id="CAJNOM010001848">
    <property type="protein sequence ID" value="CAF1620631.1"/>
    <property type="molecule type" value="Genomic_DNA"/>
</dbReference>
<dbReference type="SUPFAM" id="SSF69318">
    <property type="entry name" value="Integrin alpha N-terminal domain"/>
    <property type="match status" value="1"/>
</dbReference>
<dbReference type="Proteomes" id="UP000663832">
    <property type="component" value="Unassembled WGS sequence"/>
</dbReference>
<evidence type="ECO:0000313" key="2">
    <source>
        <dbReference type="EMBL" id="CAF1420521.1"/>
    </source>
</evidence>
<protein>
    <recommendedName>
        <fullName evidence="5">VCBS repeat-containing protein</fullName>
    </recommendedName>
</protein>
<dbReference type="InterPro" id="IPR028994">
    <property type="entry name" value="Integrin_alpha_N"/>
</dbReference>
<evidence type="ECO:0008006" key="5">
    <source>
        <dbReference type="Google" id="ProtNLM"/>
    </source>
</evidence>
<keyword evidence="4" id="KW-1185">Reference proteome</keyword>
<accession>A0A816CEQ4</accession>
<dbReference type="InterPro" id="IPR013517">
    <property type="entry name" value="FG-GAP"/>
</dbReference>
<dbReference type="Pfam" id="PF13517">
    <property type="entry name" value="FG-GAP_3"/>
    <property type="match status" value="1"/>
</dbReference>
<organism evidence="3 4">
    <name type="scientific">Adineta steineri</name>
    <dbReference type="NCBI Taxonomy" id="433720"/>
    <lineage>
        <taxon>Eukaryota</taxon>
        <taxon>Metazoa</taxon>
        <taxon>Spiralia</taxon>
        <taxon>Gnathifera</taxon>
        <taxon>Rotifera</taxon>
        <taxon>Eurotatoria</taxon>
        <taxon>Bdelloidea</taxon>
        <taxon>Adinetida</taxon>
        <taxon>Adinetidae</taxon>
        <taxon>Adineta</taxon>
    </lineage>
</organism>
<gene>
    <name evidence="2" type="ORF">BJG266_LOCUS38749</name>
    <name evidence="3" type="ORF">QVE165_LOCUS55610</name>
</gene>
<feature type="non-terminal residue" evidence="3">
    <location>
        <position position="1"/>
    </location>
</feature>
<keyword evidence="1" id="KW-0732">Signal</keyword>
<evidence type="ECO:0000256" key="1">
    <source>
        <dbReference type="ARBA" id="ARBA00022729"/>
    </source>
</evidence>
<reference evidence="3" key="1">
    <citation type="submission" date="2021-02" db="EMBL/GenBank/DDBJ databases">
        <authorList>
            <person name="Nowell W R."/>
        </authorList>
    </citation>
    <scope>NUCLEOTIDE SEQUENCE</scope>
</reference>
<dbReference type="AlphaFoldDB" id="A0A816CEQ4"/>
<evidence type="ECO:0000313" key="3">
    <source>
        <dbReference type="EMBL" id="CAF1620631.1"/>
    </source>
</evidence>
<name>A0A816CEQ4_9BILA</name>
<comment type="caution">
    <text evidence="3">The sequence shown here is derived from an EMBL/GenBank/DDBJ whole genome shotgun (WGS) entry which is preliminary data.</text>
</comment>
<evidence type="ECO:0000313" key="4">
    <source>
        <dbReference type="Proteomes" id="UP000663832"/>
    </source>
</evidence>
<dbReference type="Proteomes" id="UP000663877">
    <property type="component" value="Unassembled WGS sequence"/>
</dbReference>
<proteinExistence type="predicted"/>
<dbReference type="EMBL" id="CAJNOI010001527">
    <property type="protein sequence ID" value="CAF1420521.1"/>
    <property type="molecule type" value="Genomic_DNA"/>
</dbReference>
<dbReference type="Gene3D" id="2.30.30.100">
    <property type="match status" value="1"/>
</dbReference>
<dbReference type="OrthoDB" id="4368636at2759"/>